<dbReference type="Proteomes" id="UP000823989">
    <property type="component" value="Unassembled WGS sequence"/>
</dbReference>
<dbReference type="InterPro" id="IPR035218">
    <property type="entry name" value="DUF5327"/>
</dbReference>
<evidence type="ECO:0000256" key="1">
    <source>
        <dbReference type="SAM" id="MobiDB-lite"/>
    </source>
</evidence>
<feature type="compositionally biased region" description="Basic and acidic residues" evidence="1">
    <location>
        <begin position="76"/>
        <end position="92"/>
    </location>
</feature>
<evidence type="ECO:0000313" key="3">
    <source>
        <dbReference type="Proteomes" id="UP000823989"/>
    </source>
</evidence>
<dbReference type="Pfam" id="PF17261">
    <property type="entry name" value="DUF5327"/>
    <property type="match status" value="1"/>
</dbReference>
<gene>
    <name evidence="2" type="ORF">H9891_09425</name>
</gene>
<evidence type="ECO:0000313" key="2">
    <source>
        <dbReference type="EMBL" id="HIW13357.1"/>
    </source>
</evidence>
<organism evidence="2 3">
    <name type="scientific">Candidatus Salinicoccus stercoripullorum</name>
    <dbReference type="NCBI Taxonomy" id="2838756"/>
    <lineage>
        <taxon>Bacteria</taxon>
        <taxon>Bacillati</taxon>
        <taxon>Bacillota</taxon>
        <taxon>Bacilli</taxon>
        <taxon>Bacillales</taxon>
        <taxon>Staphylococcaceae</taxon>
        <taxon>Salinicoccus</taxon>
    </lineage>
</organism>
<reference evidence="2" key="1">
    <citation type="journal article" date="2021" name="PeerJ">
        <title>Extensive microbial diversity within the chicken gut microbiome revealed by metagenomics and culture.</title>
        <authorList>
            <person name="Gilroy R."/>
            <person name="Ravi A."/>
            <person name="Getino M."/>
            <person name="Pursley I."/>
            <person name="Horton D.L."/>
            <person name="Alikhan N.F."/>
            <person name="Baker D."/>
            <person name="Gharbi K."/>
            <person name="Hall N."/>
            <person name="Watson M."/>
            <person name="Adriaenssens E.M."/>
            <person name="Foster-Nyarko E."/>
            <person name="Jarju S."/>
            <person name="Secka A."/>
            <person name="Antonio M."/>
            <person name="Oren A."/>
            <person name="Chaudhuri R.R."/>
            <person name="La Ragione R."/>
            <person name="Hildebrand F."/>
            <person name="Pallen M.J."/>
        </authorList>
    </citation>
    <scope>NUCLEOTIDE SEQUENCE</scope>
    <source>
        <strain evidence="2">ChiHjej13B12-752</strain>
    </source>
</reference>
<name>A0A9D1QHK9_9STAP</name>
<dbReference type="EMBL" id="DXHR01000031">
    <property type="protein sequence ID" value="HIW13357.1"/>
    <property type="molecule type" value="Genomic_DNA"/>
</dbReference>
<dbReference type="AlphaFoldDB" id="A0A9D1QHK9"/>
<comment type="caution">
    <text evidence="2">The sequence shown here is derived from an EMBL/GenBank/DDBJ whole genome shotgun (WGS) entry which is preliminary data.</text>
</comment>
<reference evidence="2" key="2">
    <citation type="submission" date="2021-04" db="EMBL/GenBank/DDBJ databases">
        <authorList>
            <person name="Gilroy R."/>
        </authorList>
    </citation>
    <scope>NUCLEOTIDE SEQUENCE</scope>
    <source>
        <strain evidence="2">ChiHjej13B12-752</strain>
    </source>
</reference>
<feature type="region of interest" description="Disordered" evidence="1">
    <location>
        <begin position="73"/>
        <end position="111"/>
    </location>
</feature>
<protein>
    <submittedName>
        <fullName evidence="2">YwdI family protein</fullName>
    </submittedName>
</protein>
<sequence>MKQQVIAELKQELHRMEVSSQPHEFEKHLYAMERLIGLLKQDNGAAAPSVAPAFRENSSGMSAHDREMLRMMGGRAEGRRETKSPEQSERLPAETLDTDDGFGNGDSLFDF</sequence>
<accession>A0A9D1QHK9</accession>
<proteinExistence type="predicted"/>